<comment type="caution">
    <text evidence="2">The sequence shown here is derived from an EMBL/GenBank/DDBJ whole genome shotgun (WGS) entry which is preliminary data.</text>
</comment>
<dbReference type="AlphaFoldDB" id="A0A250X9U5"/>
<evidence type="ECO:0000313" key="3">
    <source>
        <dbReference type="Proteomes" id="UP000232323"/>
    </source>
</evidence>
<dbReference type="InterPro" id="IPR055264">
    <property type="entry name" value="BOD1/SHG1_dom"/>
</dbReference>
<dbReference type="OrthoDB" id="2021066at2759"/>
<dbReference type="Pfam" id="PF05205">
    <property type="entry name" value="COMPASS-Shg1"/>
    <property type="match status" value="1"/>
</dbReference>
<gene>
    <name evidence="2" type="ORF">CEUSTIGMA_g7277.t1</name>
</gene>
<reference evidence="2 3" key="1">
    <citation type="submission" date="2017-08" db="EMBL/GenBank/DDBJ databases">
        <title>Acidophilic green algal genome provides insights into adaptation to an acidic environment.</title>
        <authorList>
            <person name="Hirooka S."/>
            <person name="Hirose Y."/>
            <person name="Kanesaki Y."/>
            <person name="Higuchi S."/>
            <person name="Fujiwara T."/>
            <person name="Onuma R."/>
            <person name="Era A."/>
            <person name="Ohbayashi R."/>
            <person name="Uzuka A."/>
            <person name="Nozaki H."/>
            <person name="Yoshikawa H."/>
            <person name="Miyagishima S.Y."/>
        </authorList>
    </citation>
    <scope>NUCLEOTIDE SEQUENCE [LARGE SCALE GENOMIC DNA]</scope>
    <source>
        <strain evidence="2 3">NIES-2499</strain>
    </source>
</reference>
<dbReference type="PANTHER" id="PTHR34356">
    <property type="entry name" value="ANTIGENIC HEAT-STABLE PROTEIN"/>
    <property type="match status" value="1"/>
</dbReference>
<feature type="domain" description="BOD1/SHG1" evidence="1">
    <location>
        <begin position="16"/>
        <end position="81"/>
    </location>
</feature>
<organism evidence="2 3">
    <name type="scientific">Chlamydomonas eustigma</name>
    <dbReference type="NCBI Taxonomy" id="1157962"/>
    <lineage>
        <taxon>Eukaryota</taxon>
        <taxon>Viridiplantae</taxon>
        <taxon>Chlorophyta</taxon>
        <taxon>core chlorophytes</taxon>
        <taxon>Chlorophyceae</taxon>
        <taxon>CS clade</taxon>
        <taxon>Chlamydomonadales</taxon>
        <taxon>Chlamydomonadaceae</taxon>
        <taxon>Chlamydomonas</taxon>
    </lineage>
</organism>
<accession>A0A250X9U5</accession>
<sequence>MALPDEGKLALEWIMNEGHFDEIRKKVVENMRQNENLKQFTMQLLDESKTLTHHELTESNRKKILDELRKELEDKILDKACSTAFGLMGDPNNELCRLINEKVHEALCVVHENQARRGGPA</sequence>
<protein>
    <recommendedName>
        <fullName evidence="1">BOD1/SHG1 domain-containing protein</fullName>
    </recommendedName>
</protein>
<keyword evidence="3" id="KW-1185">Reference proteome</keyword>
<dbReference type="Proteomes" id="UP000232323">
    <property type="component" value="Unassembled WGS sequence"/>
</dbReference>
<dbReference type="EMBL" id="BEGY01000046">
    <property type="protein sequence ID" value="GAX79837.1"/>
    <property type="molecule type" value="Genomic_DNA"/>
</dbReference>
<evidence type="ECO:0000313" key="2">
    <source>
        <dbReference type="EMBL" id="GAX79837.1"/>
    </source>
</evidence>
<name>A0A250X9U5_9CHLO</name>
<proteinExistence type="predicted"/>
<dbReference type="PANTHER" id="PTHR34356:SF1">
    <property type="entry name" value="ANTIGENIC HEAT-STABLE PROTEIN"/>
    <property type="match status" value="1"/>
</dbReference>
<evidence type="ECO:0000259" key="1">
    <source>
        <dbReference type="Pfam" id="PF05205"/>
    </source>
</evidence>